<dbReference type="Proteomes" id="UP001152651">
    <property type="component" value="Unassembled WGS sequence"/>
</dbReference>
<keyword evidence="6" id="KW-0479">Metal-binding</keyword>
<evidence type="ECO:0000256" key="4">
    <source>
        <dbReference type="ARBA" id="ARBA00007825"/>
    </source>
</evidence>
<dbReference type="InterPro" id="IPR007535">
    <property type="entry name" value="Catechol_dOase_N"/>
</dbReference>
<evidence type="ECO:0000256" key="7">
    <source>
        <dbReference type="ARBA" id="ARBA00022797"/>
    </source>
</evidence>
<protein>
    <recommendedName>
        <fullName evidence="5">catechol 1,2-dioxygenase</fullName>
        <ecNumber evidence="5">1.13.11.1</ecNumber>
    </recommendedName>
</protein>
<evidence type="ECO:0000256" key="3">
    <source>
        <dbReference type="ARBA" id="ARBA00004957"/>
    </source>
</evidence>
<dbReference type="PANTHER" id="PTHR33711:SF7">
    <property type="entry name" value="INTRADIOL RING-CLEAVAGE DIOXYGENASES DOMAIN-CONTAINING PROTEIN-RELATED"/>
    <property type="match status" value="1"/>
</dbReference>
<comment type="catalytic activity">
    <reaction evidence="1">
        <text>catechol + O2 = cis,cis-muconate + 2 H(+)</text>
        <dbReference type="Rhea" id="RHEA:23852"/>
        <dbReference type="ChEBI" id="CHEBI:15378"/>
        <dbReference type="ChEBI" id="CHEBI:15379"/>
        <dbReference type="ChEBI" id="CHEBI:18135"/>
        <dbReference type="ChEBI" id="CHEBI:32379"/>
        <dbReference type="EC" id="1.13.11.1"/>
    </reaction>
</comment>
<comment type="cofactor">
    <cofactor evidence="2">
        <name>Fe(3+)</name>
        <dbReference type="ChEBI" id="CHEBI:29034"/>
    </cofactor>
</comment>
<dbReference type="InterPro" id="IPR050770">
    <property type="entry name" value="Intradiol_RC_Dioxygenase"/>
</dbReference>
<accession>A0ABN8THY6</accession>
<evidence type="ECO:0000256" key="6">
    <source>
        <dbReference type="ARBA" id="ARBA00022723"/>
    </source>
</evidence>
<comment type="similarity">
    <text evidence="4">Belongs to the intradiol ring-cleavage dioxygenase family.</text>
</comment>
<dbReference type="PROSITE" id="PS00083">
    <property type="entry name" value="INTRADIOL_DIOXYGENAS"/>
    <property type="match status" value="1"/>
</dbReference>
<comment type="pathway">
    <text evidence="3">Aromatic compound metabolism; beta-ketoadipate pathway; 5-oxo-4,5-dihydro-2-furylacetate from catechol: step 1/3.</text>
</comment>
<dbReference type="RefSeq" id="WP_253899199.1">
    <property type="nucleotide sequence ID" value="NZ_CALSBS010000034.1"/>
</dbReference>
<organism evidence="12 13">
    <name type="scientific">Pseudocitrobacter vendiensis</name>
    <dbReference type="NCBI Taxonomy" id="2488306"/>
    <lineage>
        <taxon>Bacteria</taxon>
        <taxon>Pseudomonadati</taxon>
        <taxon>Pseudomonadota</taxon>
        <taxon>Gammaproteobacteria</taxon>
        <taxon>Enterobacterales</taxon>
        <taxon>Enterobacteriaceae</taxon>
        <taxon>Pseudocitrobacter</taxon>
    </lineage>
</organism>
<keyword evidence="7" id="KW-0058">Aromatic hydrocarbons catabolism</keyword>
<evidence type="ECO:0000256" key="8">
    <source>
        <dbReference type="ARBA" id="ARBA00022964"/>
    </source>
</evidence>
<dbReference type="SUPFAM" id="SSF49482">
    <property type="entry name" value="Aromatic compound dioxygenase"/>
    <property type="match status" value="1"/>
</dbReference>
<dbReference type="NCBIfam" id="TIGR02439">
    <property type="entry name" value="catechol_proteo"/>
    <property type="match status" value="1"/>
</dbReference>
<evidence type="ECO:0000256" key="1">
    <source>
        <dbReference type="ARBA" id="ARBA00001312"/>
    </source>
</evidence>
<dbReference type="PANTHER" id="PTHR33711">
    <property type="entry name" value="DIOXYGENASE, PUTATIVE (AFU_ORTHOLOGUE AFUA_2G02910)-RELATED"/>
    <property type="match status" value="1"/>
</dbReference>
<dbReference type="Gene3D" id="2.60.130.10">
    <property type="entry name" value="Aromatic compound dioxygenase"/>
    <property type="match status" value="1"/>
</dbReference>
<dbReference type="InterPro" id="IPR015889">
    <property type="entry name" value="Intradiol_dOase_core"/>
</dbReference>
<dbReference type="EC" id="1.13.11.1" evidence="5"/>
<evidence type="ECO:0000313" key="13">
    <source>
        <dbReference type="Proteomes" id="UP001152651"/>
    </source>
</evidence>
<keyword evidence="13" id="KW-1185">Reference proteome</keyword>
<name>A0ABN8THY6_9ENTR</name>
<evidence type="ECO:0000256" key="5">
    <source>
        <dbReference type="ARBA" id="ARBA00013118"/>
    </source>
</evidence>
<dbReference type="Pfam" id="PF00775">
    <property type="entry name" value="Dioxygenase_C"/>
    <property type="match status" value="1"/>
</dbReference>
<dbReference type="EMBL" id="CALSBS010000034">
    <property type="protein sequence ID" value="CAH6662054.1"/>
    <property type="molecule type" value="Genomic_DNA"/>
</dbReference>
<dbReference type="Pfam" id="PF04444">
    <property type="entry name" value="Dioxygenase_N"/>
    <property type="match status" value="1"/>
</dbReference>
<keyword evidence="9" id="KW-0560">Oxidoreductase</keyword>
<keyword evidence="8" id="KW-0223">Dioxygenase</keyword>
<evidence type="ECO:0000313" key="12">
    <source>
        <dbReference type="EMBL" id="CAH6662054.1"/>
    </source>
</evidence>
<gene>
    <name evidence="12" type="ORF">FBBNIHIM_23380</name>
</gene>
<evidence type="ECO:0000256" key="10">
    <source>
        <dbReference type="ARBA" id="ARBA00023004"/>
    </source>
</evidence>
<proteinExistence type="inferred from homology"/>
<comment type="caution">
    <text evidence="12">The sequence shown here is derived from an EMBL/GenBank/DDBJ whole genome shotgun (WGS) entry which is preliminary data.</text>
</comment>
<evidence type="ECO:0000256" key="9">
    <source>
        <dbReference type="ARBA" id="ARBA00023002"/>
    </source>
</evidence>
<sequence>MTNSFVQPDEVQALLRESAGLNSPDGDERFKAITHRLLENICSLIDDYNVTQEEFWHAINYLHELGGRQEAALLAAGLGLEHFLDLRQDAIDAAQQRETGGTPRTIEGPLYVANAPLAQGHARMDDGKDPGETLWLHGVVTDTKGQPVANAIVDIWHANTLGNYSFFDQSQSEYNLRRRIQTGADGRYSVRTIMPSGYGCPPDGPTQKLLDLLGRHGNRPAHIHFFVSAPGHKHLTSQINFNGDEYLWDDFAFATRDGLIADPVKVNDEQKIRERDLEGPHTEIRFDFTICKALSADEESRITRSRAKE</sequence>
<evidence type="ECO:0000259" key="11">
    <source>
        <dbReference type="PROSITE" id="PS00083"/>
    </source>
</evidence>
<dbReference type="InterPro" id="IPR000627">
    <property type="entry name" value="Intradiol_dOase_C"/>
</dbReference>
<feature type="domain" description="Intradiol ring-cleavage dioxygenases" evidence="11">
    <location>
        <begin position="136"/>
        <end position="164"/>
    </location>
</feature>
<evidence type="ECO:0000256" key="2">
    <source>
        <dbReference type="ARBA" id="ARBA00001965"/>
    </source>
</evidence>
<dbReference type="InterPro" id="IPR012801">
    <property type="entry name" value="Cchol_dOase_prob"/>
</dbReference>
<reference evidence="12" key="1">
    <citation type="submission" date="2022-05" db="EMBL/GenBank/DDBJ databases">
        <authorList>
            <person name="Blom J."/>
        </authorList>
    </citation>
    <scope>NUCLEOTIDE SEQUENCE</scope>
    <source>
        <strain evidence="12">Type strain: CPO20170097</strain>
    </source>
</reference>
<keyword evidence="10" id="KW-0408">Iron</keyword>